<dbReference type="PROSITE" id="PS00141">
    <property type="entry name" value="ASP_PROTEASE"/>
    <property type="match status" value="1"/>
</dbReference>
<evidence type="ECO:0000313" key="10">
    <source>
        <dbReference type="Proteomes" id="UP001303889"/>
    </source>
</evidence>
<reference evidence="9" key="1">
    <citation type="journal article" date="2023" name="Mol. Phylogenet. Evol.">
        <title>Genome-scale phylogeny and comparative genomics of the fungal order Sordariales.</title>
        <authorList>
            <person name="Hensen N."/>
            <person name="Bonometti L."/>
            <person name="Westerberg I."/>
            <person name="Brannstrom I.O."/>
            <person name="Guillou S."/>
            <person name="Cros-Aarteil S."/>
            <person name="Calhoun S."/>
            <person name="Haridas S."/>
            <person name="Kuo A."/>
            <person name="Mondo S."/>
            <person name="Pangilinan J."/>
            <person name="Riley R."/>
            <person name="LaButti K."/>
            <person name="Andreopoulos B."/>
            <person name="Lipzen A."/>
            <person name="Chen C."/>
            <person name="Yan M."/>
            <person name="Daum C."/>
            <person name="Ng V."/>
            <person name="Clum A."/>
            <person name="Steindorff A."/>
            <person name="Ohm R.A."/>
            <person name="Martin F."/>
            <person name="Silar P."/>
            <person name="Natvig D.O."/>
            <person name="Lalanne C."/>
            <person name="Gautier V."/>
            <person name="Ament-Velasquez S.L."/>
            <person name="Kruys A."/>
            <person name="Hutchinson M.I."/>
            <person name="Powell A.J."/>
            <person name="Barry K."/>
            <person name="Miller A.N."/>
            <person name="Grigoriev I.V."/>
            <person name="Debuchy R."/>
            <person name="Gladieux P."/>
            <person name="Hiltunen Thoren M."/>
            <person name="Johannesson H."/>
        </authorList>
    </citation>
    <scope>NUCLEOTIDE SEQUENCE</scope>
    <source>
        <strain evidence="9">CBS 103.79</strain>
    </source>
</reference>
<sequence length="407" mass="41982">MAIVSLVVALAASTAFGAVLPGRIGTPKSFAIHQVHNPNHIRHGPTELFRAYRKFGVPVPQNLHAIINATKVAAGTGFGSAVTTPEEYDSEYLTPVSIGTPPQVLNLDFDTGSSDLWVFSSETSSSQVHGQTLYKPASSTSAKKLSGATWSITYGDGSASSGDVYTDVVSIGGLTVTSQAVESAKKVSSAFTSDSSSSGLLGLAWSSINTVSPTPQKTFFDNALSGLTQPVFTADLKHGAPGTYAFGTIDSTLYTGSLAYVPVDNSQGFWSFTSSGYAVGSSTTLTKTSITGIADTGTTLLLLPASVVKAYYAKVSGAKNSASEGGYVFPCSATLPAFKFGVGSVTIVVPGEYVNYAPVDETGVTCYGGIQDSSGIGINIFGDVALKAAFVVFDGGNERLGWANKGL</sequence>
<reference evidence="9" key="2">
    <citation type="submission" date="2023-05" db="EMBL/GenBank/DDBJ databases">
        <authorList>
            <consortium name="Lawrence Berkeley National Laboratory"/>
            <person name="Steindorff A."/>
            <person name="Hensen N."/>
            <person name="Bonometti L."/>
            <person name="Westerberg I."/>
            <person name="Brannstrom I.O."/>
            <person name="Guillou S."/>
            <person name="Cros-Aarteil S."/>
            <person name="Calhoun S."/>
            <person name="Haridas S."/>
            <person name="Kuo A."/>
            <person name="Mondo S."/>
            <person name="Pangilinan J."/>
            <person name="Riley R."/>
            <person name="Labutti K."/>
            <person name="Andreopoulos B."/>
            <person name="Lipzen A."/>
            <person name="Chen C."/>
            <person name="Yanf M."/>
            <person name="Daum C."/>
            <person name="Ng V."/>
            <person name="Clum A."/>
            <person name="Ohm R."/>
            <person name="Martin F."/>
            <person name="Silar P."/>
            <person name="Natvig D."/>
            <person name="Lalanne C."/>
            <person name="Gautier V."/>
            <person name="Ament-Velasquez S.L."/>
            <person name="Kruys A."/>
            <person name="Hutchinson M.I."/>
            <person name="Powell A.J."/>
            <person name="Barry K."/>
            <person name="Miller A.N."/>
            <person name="Grigoriev I.V."/>
            <person name="Debuchy R."/>
            <person name="Gladieux P."/>
            <person name="Thoren M.H."/>
            <person name="Johannesson H."/>
        </authorList>
    </citation>
    <scope>NUCLEOTIDE SEQUENCE</scope>
    <source>
        <strain evidence="9">CBS 103.79</strain>
    </source>
</reference>
<dbReference type="FunFam" id="2.40.70.10:FF:000026">
    <property type="entry name" value="Endothiapepsin"/>
    <property type="match status" value="1"/>
</dbReference>
<keyword evidence="10" id="KW-1185">Reference proteome</keyword>
<keyword evidence="2 6" id="KW-0645">Protease</keyword>
<dbReference type="PANTHER" id="PTHR47966">
    <property type="entry name" value="BETA-SITE APP-CLEAVING ENZYME, ISOFORM A-RELATED"/>
    <property type="match status" value="1"/>
</dbReference>
<dbReference type="SUPFAM" id="SSF50630">
    <property type="entry name" value="Acid proteases"/>
    <property type="match status" value="1"/>
</dbReference>
<accession>A0AAN6RVB6</accession>
<comment type="similarity">
    <text evidence="1 6">Belongs to the peptidase A1 family.</text>
</comment>
<dbReference type="EMBL" id="MU855382">
    <property type="protein sequence ID" value="KAK3904817.1"/>
    <property type="molecule type" value="Genomic_DNA"/>
</dbReference>
<dbReference type="PRINTS" id="PR00792">
    <property type="entry name" value="PEPSIN"/>
</dbReference>
<feature type="active site" evidence="5">
    <location>
        <position position="110"/>
    </location>
</feature>
<dbReference type="InterPro" id="IPR021109">
    <property type="entry name" value="Peptidase_aspartic_dom_sf"/>
</dbReference>
<evidence type="ECO:0000256" key="4">
    <source>
        <dbReference type="ARBA" id="ARBA00022801"/>
    </source>
</evidence>
<dbReference type="PROSITE" id="PS51767">
    <property type="entry name" value="PEPTIDASE_A1"/>
    <property type="match status" value="1"/>
</dbReference>
<dbReference type="CDD" id="cd06097">
    <property type="entry name" value="Aspergillopepsin_like"/>
    <property type="match status" value="1"/>
</dbReference>
<keyword evidence="7" id="KW-0732">Signal</keyword>
<comment type="caution">
    <text evidence="9">The sequence shown here is derived from an EMBL/GenBank/DDBJ whole genome shotgun (WGS) entry which is preliminary data.</text>
</comment>
<evidence type="ECO:0000313" key="9">
    <source>
        <dbReference type="EMBL" id="KAK3904817.1"/>
    </source>
</evidence>
<feature type="chain" id="PRO_5042972730" evidence="7">
    <location>
        <begin position="18"/>
        <end position="407"/>
    </location>
</feature>
<keyword evidence="4 6" id="KW-0378">Hydrolase</keyword>
<dbReference type="FunFam" id="2.40.70.10:FF:000024">
    <property type="entry name" value="Endothiapepsin"/>
    <property type="match status" value="1"/>
</dbReference>
<evidence type="ECO:0000256" key="7">
    <source>
        <dbReference type="SAM" id="SignalP"/>
    </source>
</evidence>
<evidence type="ECO:0000259" key="8">
    <source>
        <dbReference type="PROSITE" id="PS51767"/>
    </source>
</evidence>
<dbReference type="InterPro" id="IPR034163">
    <property type="entry name" value="Aspergillopepsin-like_cat_dom"/>
</dbReference>
<dbReference type="GO" id="GO:0004190">
    <property type="term" value="F:aspartic-type endopeptidase activity"/>
    <property type="evidence" value="ECO:0007669"/>
    <property type="project" value="UniProtKB-KW"/>
</dbReference>
<evidence type="ECO:0000256" key="1">
    <source>
        <dbReference type="ARBA" id="ARBA00007447"/>
    </source>
</evidence>
<dbReference type="InterPro" id="IPR001969">
    <property type="entry name" value="Aspartic_peptidase_AS"/>
</dbReference>
<name>A0AAN6RVB6_9PEZI</name>
<evidence type="ECO:0000256" key="5">
    <source>
        <dbReference type="PIRSR" id="PIRSR601461-1"/>
    </source>
</evidence>
<dbReference type="Gene3D" id="2.40.70.10">
    <property type="entry name" value="Acid Proteases"/>
    <property type="match status" value="2"/>
</dbReference>
<evidence type="ECO:0000256" key="3">
    <source>
        <dbReference type="ARBA" id="ARBA00022750"/>
    </source>
</evidence>
<dbReference type="InterPro" id="IPR033121">
    <property type="entry name" value="PEPTIDASE_A1"/>
</dbReference>
<organism evidence="9 10">
    <name type="scientific">Staphylotrichum tortipilum</name>
    <dbReference type="NCBI Taxonomy" id="2831512"/>
    <lineage>
        <taxon>Eukaryota</taxon>
        <taxon>Fungi</taxon>
        <taxon>Dikarya</taxon>
        <taxon>Ascomycota</taxon>
        <taxon>Pezizomycotina</taxon>
        <taxon>Sordariomycetes</taxon>
        <taxon>Sordariomycetidae</taxon>
        <taxon>Sordariales</taxon>
        <taxon>Chaetomiaceae</taxon>
        <taxon>Staphylotrichum</taxon>
    </lineage>
</organism>
<dbReference type="GO" id="GO:0006508">
    <property type="term" value="P:proteolysis"/>
    <property type="evidence" value="ECO:0007669"/>
    <property type="project" value="UniProtKB-KW"/>
</dbReference>
<dbReference type="InterPro" id="IPR001461">
    <property type="entry name" value="Aspartic_peptidase_A1"/>
</dbReference>
<feature type="active site" evidence="5">
    <location>
        <position position="295"/>
    </location>
</feature>
<dbReference type="Proteomes" id="UP001303889">
    <property type="component" value="Unassembled WGS sequence"/>
</dbReference>
<dbReference type="Pfam" id="PF00026">
    <property type="entry name" value="Asp"/>
    <property type="match status" value="1"/>
</dbReference>
<evidence type="ECO:0000256" key="6">
    <source>
        <dbReference type="RuleBase" id="RU000454"/>
    </source>
</evidence>
<evidence type="ECO:0000256" key="2">
    <source>
        <dbReference type="ARBA" id="ARBA00022670"/>
    </source>
</evidence>
<proteinExistence type="inferred from homology"/>
<dbReference type="AlphaFoldDB" id="A0AAN6RVB6"/>
<gene>
    <name evidence="9" type="ORF">C8A05DRAFT_13329</name>
</gene>
<feature type="domain" description="Peptidase A1" evidence="8">
    <location>
        <begin position="92"/>
        <end position="403"/>
    </location>
</feature>
<keyword evidence="3 6" id="KW-0064">Aspartyl protease</keyword>
<protein>
    <submittedName>
        <fullName evidence="9">Aspartic peptidase domain-containing protein</fullName>
    </submittedName>
</protein>
<dbReference type="PANTHER" id="PTHR47966:SF2">
    <property type="entry name" value="ASPERGILLOPEPSIN-1-RELATED"/>
    <property type="match status" value="1"/>
</dbReference>
<feature type="signal peptide" evidence="7">
    <location>
        <begin position="1"/>
        <end position="17"/>
    </location>
</feature>